<protein>
    <submittedName>
        <fullName evidence="1">Uncharacterized protein</fullName>
    </submittedName>
</protein>
<keyword evidence="2" id="KW-1185">Reference proteome</keyword>
<accession>A0A8S1M9I4</accession>
<organism evidence="1 2">
    <name type="scientific">Paramecium primaurelia</name>
    <dbReference type="NCBI Taxonomy" id="5886"/>
    <lineage>
        <taxon>Eukaryota</taxon>
        <taxon>Sar</taxon>
        <taxon>Alveolata</taxon>
        <taxon>Ciliophora</taxon>
        <taxon>Intramacronucleata</taxon>
        <taxon>Oligohymenophorea</taxon>
        <taxon>Peniculida</taxon>
        <taxon>Parameciidae</taxon>
        <taxon>Paramecium</taxon>
    </lineage>
</organism>
<dbReference type="AlphaFoldDB" id="A0A8S1M9I4"/>
<evidence type="ECO:0000313" key="1">
    <source>
        <dbReference type="EMBL" id="CAD8074591.1"/>
    </source>
</evidence>
<comment type="caution">
    <text evidence="1">The sequence shown here is derived from an EMBL/GenBank/DDBJ whole genome shotgun (WGS) entry which is preliminary data.</text>
</comment>
<name>A0A8S1M9I4_PARPR</name>
<dbReference type="EMBL" id="CAJJDM010000053">
    <property type="protein sequence ID" value="CAD8074591.1"/>
    <property type="molecule type" value="Genomic_DNA"/>
</dbReference>
<gene>
    <name evidence="1" type="ORF">PPRIM_AZ9-3.1.T0530052</name>
</gene>
<proteinExistence type="predicted"/>
<evidence type="ECO:0000313" key="2">
    <source>
        <dbReference type="Proteomes" id="UP000688137"/>
    </source>
</evidence>
<sequence>MDDQKPYLILEHLHTQNPVLSFKYKTSSQNDKIGIFQIKIKYPSKNNQENSNK</sequence>
<dbReference type="Proteomes" id="UP000688137">
    <property type="component" value="Unassembled WGS sequence"/>
</dbReference>
<reference evidence="1" key="1">
    <citation type="submission" date="2021-01" db="EMBL/GenBank/DDBJ databases">
        <authorList>
            <consortium name="Genoscope - CEA"/>
            <person name="William W."/>
        </authorList>
    </citation>
    <scope>NUCLEOTIDE SEQUENCE</scope>
</reference>